<dbReference type="AlphaFoldDB" id="A0A399JCR2"/>
<comment type="caution">
    <text evidence="2">The sequence shown here is derived from an EMBL/GenBank/DDBJ whole genome shotgun (WGS) entry which is preliminary data.</text>
</comment>
<evidence type="ECO:0000313" key="3">
    <source>
        <dbReference type="Proteomes" id="UP000265419"/>
    </source>
</evidence>
<gene>
    <name evidence="2" type="ORF">DWB68_09670</name>
</gene>
<accession>A0A399JCR2</accession>
<sequence>MSQPLPTNQPSLGLARLRLPAATAGLLIFSPVMIAAGAFITIAMRPFTSTIAKREGDAIAMAWFGLVLLCLGVVFLTVGLAAVSVRSMLQRQTDLLLHASAPSNDPA</sequence>
<keyword evidence="1" id="KW-0812">Transmembrane</keyword>
<keyword evidence="1" id="KW-1133">Transmembrane helix</keyword>
<protein>
    <submittedName>
        <fullName evidence="2">Uncharacterized protein</fullName>
    </submittedName>
</protein>
<dbReference type="EMBL" id="QQXK01000017">
    <property type="protein sequence ID" value="RII42039.1"/>
    <property type="molecule type" value="Genomic_DNA"/>
</dbReference>
<evidence type="ECO:0000313" key="2">
    <source>
        <dbReference type="EMBL" id="RII42039.1"/>
    </source>
</evidence>
<feature type="transmembrane region" description="Helical" evidence="1">
    <location>
        <begin position="21"/>
        <end position="42"/>
    </location>
</feature>
<dbReference type="Proteomes" id="UP000265419">
    <property type="component" value="Unassembled WGS sequence"/>
</dbReference>
<dbReference type="RefSeq" id="WP_119424932.1">
    <property type="nucleotide sequence ID" value="NZ_QQXK01000017.1"/>
</dbReference>
<keyword evidence="3" id="KW-1185">Reference proteome</keyword>
<feature type="transmembrane region" description="Helical" evidence="1">
    <location>
        <begin position="62"/>
        <end position="83"/>
    </location>
</feature>
<evidence type="ECO:0000256" key="1">
    <source>
        <dbReference type="SAM" id="Phobius"/>
    </source>
</evidence>
<organism evidence="2 3">
    <name type="scientific">Galactobacter valiniphilus</name>
    <dbReference type="NCBI Taxonomy" id="2676122"/>
    <lineage>
        <taxon>Bacteria</taxon>
        <taxon>Bacillati</taxon>
        <taxon>Actinomycetota</taxon>
        <taxon>Actinomycetes</taxon>
        <taxon>Micrococcales</taxon>
        <taxon>Micrococcaceae</taxon>
        <taxon>Galactobacter</taxon>
    </lineage>
</organism>
<proteinExistence type="predicted"/>
<reference evidence="2 3" key="1">
    <citation type="submission" date="2018-07" db="EMBL/GenBank/DDBJ databases">
        <title>Arthrobacter sp. nov., isolated from raw cow's milk with high bacterial count.</title>
        <authorList>
            <person name="Hahne J."/>
            <person name="Isele D."/>
            <person name="Lipski A."/>
        </authorList>
    </citation>
    <scope>NUCLEOTIDE SEQUENCE [LARGE SCALE GENOMIC DNA]</scope>
    <source>
        <strain evidence="2 3">JZ R-35</strain>
    </source>
</reference>
<keyword evidence="1" id="KW-0472">Membrane</keyword>
<name>A0A399JCR2_9MICC</name>